<proteinExistence type="predicted"/>
<evidence type="ECO:0000256" key="1">
    <source>
        <dbReference type="SAM" id="Phobius"/>
    </source>
</evidence>
<reference evidence="2" key="1">
    <citation type="thesis" date="2020" institute="ProQuest LLC" country="789 East Eisenhower Parkway, Ann Arbor, MI, USA">
        <title>Comparative Genomics and Chromosome Evolution.</title>
        <authorList>
            <person name="Mudd A.B."/>
        </authorList>
    </citation>
    <scope>NUCLEOTIDE SEQUENCE</scope>
    <source>
        <strain evidence="2">Female2</strain>
        <tissue evidence="2">Blood</tissue>
    </source>
</reference>
<dbReference type="AlphaFoldDB" id="A0A8T2IP80"/>
<keyword evidence="1" id="KW-0472">Membrane</keyword>
<keyword evidence="3" id="KW-1185">Reference proteome</keyword>
<dbReference type="Proteomes" id="UP000812440">
    <property type="component" value="Chromosome 9"/>
</dbReference>
<accession>A0A8T2IP80</accession>
<organism evidence="2 3">
    <name type="scientific">Hymenochirus boettgeri</name>
    <name type="common">Congo dwarf clawed frog</name>
    <dbReference type="NCBI Taxonomy" id="247094"/>
    <lineage>
        <taxon>Eukaryota</taxon>
        <taxon>Metazoa</taxon>
        <taxon>Chordata</taxon>
        <taxon>Craniata</taxon>
        <taxon>Vertebrata</taxon>
        <taxon>Euteleostomi</taxon>
        <taxon>Amphibia</taxon>
        <taxon>Batrachia</taxon>
        <taxon>Anura</taxon>
        <taxon>Pipoidea</taxon>
        <taxon>Pipidae</taxon>
        <taxon>Pipinae</taxon>
        <taxon>Hymenochirus</taxon>
    </lineage>
</organism>
<keyword evidence="1" id="KW-1133">Transmembrane helix</keyword>
<feature type="transmembrane region" description="Helical" evidence="1">
    <location>
        <begin position="6"/>
        <end position="26"/>
    </location>
</feature>
<protein>
    <submittedName>
        <fullName evidence="2">Uncharacterized protein</fullName>
    </submittedName>
</protein>
<evidence type="ECO:0000313" key="2">
    <source>
        <dbReference type="EMBL" id="KAG8433407.1"/>
    </source>
</evidence>
<evidence type="ECO:0000313" key="3">
    <source>
        <dbReference type="Proteomes" id="UP000812440"/>
    </source>
</evidence>
<name>A0A8T2IP80_9PIPI</name>
<sequence>MNFLNVVSSIYYILLICALIQNITMSKSNLCNTTHYKMLWPALLCLCSDGLFSQLLSHLYQTTIPSVHAITGCKCLIDQLTCLCVCQRV</sequence>
<keyword evidence="1" id="KW-0812">Transmembrane</keyword>
<dbReference type="EMBL" id="JAACNH010000009">
    <property type="protein sequence ID" value="KAG8433407.1"/>
    <property type="molecule type" value="Genomic_DNA"/>
</dbReference>
<comment type="caution">
    <text evidence="2">The sequence shown here is derived from an EMBL/GenBank/DDBJ whole genome shotgun (WGS) entry which is preliminary data.</text>
</comment>
<feature type="transmembrane region" description="Helical" evidence="1">
    <location>
        <begin position="38"/>
        <end position="60"/>
    </location>
</feature>
<gene>
    <name evidence="2" type="ORF">GDO86_017619</name>
</gene>